<evidence type="ECO:0000313" key="3">
    <source>
        <dbReference type="EMBL" id="UUI75612.1"/>
    </source>
</evidence>
<keyword evidence="2" id="KW-0812">Transmembrane</keyword>
<dbReference type="EMBL" id="CP101988">
    <property type="protein sequence ID" value="UUI75612.1"/>
    <property type="molecule type" value="Genomic_DNA"/>
</dbReference>
<keyword evidence="3" id="KW-0808">Transferase</keyword>
<dbReference type="Proteomes" id="UP001316189">
    <property type="component" value="Chromosome"/>
</dbReference>
<feature type="transmembrane region" description="Helical" evidence="2">
    <location>
        <begin position="48"/>
        <end position="73"/>
    </location>
</feature>
<evidence type="ECO:0000313" key="4">
    <source>
        <dbReference type="Proteomes" id="UP001316189"/>
    </source>
</evidence>
<organism evidence="3 4">
    <name type="scientific">Cellulomonas chengniuliangii</name>
    <dbReference type="NCBI Taxonomy" id="2968084"/>
    <lineage>
        <taxon>Bacteria</taxon>
        <taxon>Bacillati</taxon>
        <taxon>Actinomycetota</taxon>
        <taxon>Actinomycetes</taxon>
        <taxon>Micrococcales</taxon>
        <taxon>Cellulomonadaceae</taxon>
        <taxon>Cellulomonas</taxon>
    </lineage>
</organism>
<dbReference type="GO" id="GO:0016301">
    <property type="term" value="F:kinase activity"/>
    <property type="evidence" value="ECO:0007669"/>
    <property type="project" value="UniProtKB-KW"/>
</dbReference>
<dbReference type="RefSeq" id="WP_227568296.1">
    <property type="nucleotide sequence ID" value="NZ_CP101988.1"/>
</dbReference>
<protein>
    <submittedName>
        <fullName evidence="3">Histidine kinase</fullName>
    </submittedName>
</protein>
<accession>A0ABY5KYM9</accession>
<sequence length="122" mass="12565">MSDQKPQQDQPQTPTPAEPEHADAVPTEAELQRVATPATVRRAPKVSVFMTLGALLGILIALVLVQVTASGGARGSDGAGFISLFDGLGSVRFLVGLALGVFGAFAGGAVAVVLDRRSARKR</sequence>
<feature type="transmembrane region" description="Helical" evidence="2">
    <location>
        <begin position="93"/>
        <end position="114"/>
    </location>
</feature>
<reference evidence="3 4" key="1">
    <citation type="submission" date="2022-07" db="EMBL/GenBank/DDBJ databases">
        <title>Novel species in genus cellulomonas.</title>
        <authorList>
            <person name="Ye L."/>
        </authorList>
    </citation>
    <scope>NUCLEOTIDE SEQUENCE [LARGE SCALE GENOMIC DNA]</scope>
    <source>
        <strain evidence="4">zg-Y338</strain>
    </source>
</reference>
<keyword evidence="2" id="KW-0472">Membrane</keyword>
<proteinExistence type="predicted"/>
<keyword evidence="4" id="KW-1185">Reference proteome</keyword>
<evidence type="ECO:0000256" key="2">
    <source>
        <dbReference type="SAM" id="Phobius"/>
    </source>
</evidence>
<name>A0ABY5KYM9_9CELL</name>
<feature type="region of interest" description="Disordered" evidence="1">
    <location>
        <begin position="1"/>
        <end position="33"/>
    </location>
</feature>
<evidence type="ECO:0000256" key="1">
    <source>
        <dbReference type="SAM" id="MobiDB-lite"/>
    </source>
</evidence>
<gene>
    <name evidence="3" type="ORF">NP064_01420</name>
</gene>
<keyword evidence="2" id="KW-1133">Transmembrane helix</keyword>
<feature type="compositionally biased region" description="Low complexity" evidence="1">
    <location>
        <begin position="1"/>
        <end position="12"/>
    </location>
</feature>
<keyword evidence="3" id="KW-0418">Kinase</keyword>